<keyword evidence="3" id="KW-0233">DNA recombination</keyword>
<dbReference type="GO" id="GO:0006310">
    <property type="term" value="P:DNA recombination"/>
    <property type="evidence" value="ECO:0007669"/>
    <property type="project" value="UniProtKB-KW"/>
</dbReference>
<dbReference type="AlphaFoldDB" id="A0A9X5C430"/>
<evidence type="ECO:0000313" key="6">
    <source>
        <dbReference type="Proteomes" id="UP000474104"/>
    </source>
</evidence>
<proteinExistence type="inferred from homology"/>
<evidence type="ECO:0000256" key="2">
    <source>
        <dbReference type="ARBA" id="ARBA00023125"/>
    </source>
</evidence>
<dbReference type="EMBL" id="VIRB01000001">
    <property type="protein sequence ID" value="NDO67292.1"/>
    <property type="molecule type" value="Genomic_DNA"/>
</dbReference>
<dbReference type="Gene3D" id="1.10.443.10">
    <property type="entry name" value="Intergrase catalytic core"/>
    <property type="match status" value="1"/>
</dbReference>
<evidence type="ECO:0000313" key="5">
    <source>
        <dbReference type="EMBL" id="NDO67292.1"/>
    </source>
</evidence>
<dbReference type="InterPro" id="IPR050090">
    <property type="entry name" value="Tyrosine_recombinase_XerCD"/>
</dbReference>
<dbReference type="Proteomes" id="UP000474104">
    <property type="component" value="Unassembled WGS sequence"/>
</dbReference>
<dbReference type="PROSITE" id="PS51898">
    <property type="entry name" value="TYR_RECOMBINASE"/>
    <property type="match status" value="1"/>
</dbReference>
<evidence type="ECO:0000259" key="4">
    <source>
        <dbReference type="PROSITE" id="PS51898"/>
    </source>
</evidence>
<dbReference type="PANTHER" id="PTHR30349:SF41">
    <property type="entry name" value="INTEGRASE_RECOMBINASE PROTEIN MJ0367-RELATED"/>
    <property type="match status" value="1"/>
</dbReference>
<dbReference type="GO" id="GO:0015074">
    <property type="term" value="P:DNA integration"/>
    <property type="evidence" value="ECO:0007669"/>
    <property type="project" value="InterPro"/>
</dbReference>
<gene>
    <name evidence="5" type="ORF">FMM80_00495</name>
</gene>
<dbReference type="InterPro" id="IPR013762">
    <property type="entry name" value="Integrase-like_cat_sf"/>
</dbReference>
<accession>A0A9X5C430</accession>
<comment type="caution">
    <text evidence="5">The sequence shown here is derived from an EMBL/GenBank/DDBJ whole genome shotgun (WGS) entry which is preliminary data.</text>
</comment>
<name>A0A9X5C430_9FIRM</name>
<feature type="domain" description="Tyr recombinase" evidence="4">
    <location>
        <begin position="1"/>
        <end position="168"/>
    </location>
</feature>
<dbReference type="Pfam" id="PF00589">
    <property type="entry name" value="Phage_integrase"/>
    <property type="match status" value="1"/>
</dbReference>
<dbReference type="RefSeq" id="WP_162205255.1">
    <property type="nucleotide sequence ID" value="NZ_VIRB01000001.1"/>
</dbReference>
<evidence type="ECO:0000256" key="1">
    <source>
        <dbReference type="ARBA" id="ARBA00008857"/>
    </source>
</evidence>
<dbReference type="InterPro" id="IPR011010">
    <property type="entry name" value="DNA_brk_join_enz"/>
</dbReference>
<dbReference type="CDD" id="cd01189">
    <property type="entry name" value="INT_ICEBs1_C_like"/>
    <property type="match status" value="1"/>
</dbReference>
<sequence length="188" mass="21869">IGIILMFLTGARIGEVVALKHEDFECNTFKIRRTETRFLDDNGNYINEIKEFPKSQAGVRVAIIPEDYSWVAKKIKSLNPFGEYIFVKNGKRISTQAMRMRLKRLCSKLNIYHKSPHKIRKTYGTILLDNHIDNKLIMGQMGHTDILCTENHYHRNRKSVETKSKILSSIPEFSTNQKSNRTNVRLPF</sequence>
<reference evidence="5 6" key="1">
    <citation type="submission" date="2019-07" db="EMBL/GenBank/DDBJ databases">
        <title>Draft genome sequences of 15 bacterial species constituting the stable defined intestinal microbiota of the GM15 gnotobiotic mouse model.</title>
        <authorList>
            <person name="Elie C."/>
            <person name="Mathieu A."/>
            <person name="Saliou A."/>
            <person name="Darnaud M."/>
            <person name="Leulier F."/>
            <person name="Tamellini A."/>
        </authorList>
    </citation>
    <scope>NUCLEOTIDE SEQUENCE [LARGE SCALE GENOMIC DNA]</scope>
    <source>
        <strain evidence="6">ASF 502</strain>
    </source>
</reference>
<organism evidence="5 6">
    <name type="scientific">Schaedlerella arabinosiphila</name>
    <dbReference type="NCBI Taxonomy" id="2044587"/>
    <lineage>
        <taxon>Bacteria</taxon>
        <taxon>Bacillati</taxon>
        <taxon>Bacillota</taxon>
        <taxon>Clostridia</taxon>
        <taxon>Lachnospirales</taxon>
        <taxon>Lachnospiraceae</taxon>
        <taxon>Schaedlerella</taxon>
    </lineage>
</organism>
<protein>
    <submittedName>
        <fullName evidence="5">Site-specific integrase</fullName>
    </submittedName>
</protein>
<dbReference type="InterPro" id="IPR002104">
    <property type="entry name" value="Integrase_catalytic"/>
</dbReference>
<dbReference type="PANTHER" id="PTHR30349">
    <property type="entry name" value="PHAGE INTEGRASE-RELATED"/>
    <property type="match status" value="1"/>
</dbReference>
<evidence type="ECO:0000256" key="3">
    <source>
        <dbReference type="ARBA" id="ARBA00023172"/>
    </source>
</evidence>
<keyword evidence="2" id="KW-0238">DNA-binding</keyword>
<feature type="non-terminal residue" evidence="5">
    <location>
        <position position="1"/>
    </location>
</feature>
<comment type="similarity">
    <text evidence="1">Belongs to the 'phage' integrase family.</text>
</comment>
<dbReference type="GO" id="GO:0003677">
    <property type="term" value="F:DNA binding"/>
    <property type="evidence" value="ECO:0007669"/>
    <property type="project" value="UniProtKB-KW"/>
</dbReference>
<dbReference type="SUPFAM" id="SSF56349">
    <property type="entry name" value="DNA breaking-rejoining enzymes"/>
    <property type="match status" value="1"/>
</dbReference>